<dbReference type="Proteomes" id="UP000078516">
    <property type="component" value="Unassembled WGS sequence"/>
</dbReference>
<comment type="caution">
    <text evidence="3">The sequence shown here is derived from an EMBL/GenBank/DDBJ whole genome shotgun (WGS) entry which is preliminary data.</text>
</comment>
<evidence type="ECO:0000313" key="4">
    <source>
        <dbReference type="Proteomes" id="UP000078516"/>
    </source>
</evidence>
<dbReference type="EMBL" id="LWMN01000001">
    <property type="protein sequence ID" value="OAQ56852.1"/>
    <property type="molecule type" value="Genomic_DNA"/>
</dbReference>
<dbReference type="PANTHER" id="PTHR43190:SF3">
    <property type="entry name" value="N-ACETYL-D-GLUCOSAMINE KINASE"/>
    <property type="match status" value="1"/>
</dbReference>
<reference evidence="3 4" key="1">
    <citation type="submission" date="2016-04" db="EMBL/GenBank/DDBJ databases">
        <title>Draft genome of an Enterococcus thailandicus strain isolated from bovine feces.</title>
        <authorList>
            <person name="Beukers A.G."/>
            <person name="Zaheer R."/>
            <person name="Goji N."/>
            <person name="Cook S.R."/>
            <person name="Amoako K."/>
            <person name="Chaves A.V."/>
            <person name="Ward M.P."/>
            <person name="Mcallister T.A."/>
        </authorList>
    </citation>
    <scope>NUCLEOTIDE SEQUENCE [LARGE SCALE GENOMIC DNA]</scope>
    <source>
        <strain evidence="3 4">F0711D 46</strain>
    </source>
</reference>
<evidence type="ECO:0000313" key="5">
    <source>
        <dbReference type="Proteomes" id="UP000321361"/>
    </source>
</evidence>
<evidence type="ECO:0000313" key="2">
    <source>
        <dbReference type="EMBL" id="GEK36548.1"/>
    </source>
</evidence>
<dbReference type="RefSeq" id="WP_067480364.1">
    <property type="nucleotide sequence ID" value="NZ_BJUG01000003.1"/>
</dbReference>
<sequence>MKYVIGIDCGGTKTQAIAYDLEENVLGEAIEGFGNLLISYEQAKANIFRAIDDLLTKFGRADCQLIALGIAGIDGGGLREKIQNELAYYDYPVYLYNDAQFSYLAKVGFQPGILAIAGTGSAFFGLKEKQWYRVGGWGQLLGDEGSAYHLAIAAIKLVLAEFDEGKTLSPFAQDLLAFFGAEDVMNLVKIIYQKNKGEIASVASFCSSYEQKDARVSELLKQTGELLAKQVTQLAKKMKLTSGFYLGINGSLLEKQATVRQVFLEQLKSYEVVLIPDTVQNAKAALVIWKNQLAAQSISTANFR</sequence>
<dbReference type="PANTHER" id="PTHR43190">
    <property type="entry name" value="N-ACETYL-D-GLUCOSAMINE KINASE"/>
    <property type="match status" value="1"/>
</dbReference>
<dbReference type="Pfam" id="PF01869">
    <property type="entry name" value="BcrAD_BadFG"/>
    <property type="match status" value="1"/>
</dbReference>
<dbReference type="AlphaFoldDB" id="A0A179EUM0"/>
<protein>
    <submittedName>
        <fullName evidence="2">ATPase</fullName>
    </submittedName>
</protein>
<reference evidence="2 5" key="2">
    <citation type="submission" date="2019-07" db="EMBL/GenBank/DDBJ databases">
        <title>Whole genome shotgun sequence of Enterococcus thailandicus NBRC 101867.</title>
        <authorList>
            <person name="Hosoyama A."/>
            <person name="Uohara A."/>
            <person name="Ohji S."/>
            <person name="Ichikawa N."/>
        </authorList>
    </citation>
    <scope>NUCLEOTIDE SEQUENCE [LARGE SCALE GENOMIC DNA]</scope>
    <source>
        <strain evidence="2 5">NBRC 101867</strain>
    </source>
</reference>
<dbReference type="InterPro" id="IPR043129">
    <property type="entry name" value="ATPase_NBD"/>
</dbReference>
<dbReference type="InterPro" id="IPR052519">
    <property type="entry name" value="Euk-type_GlcNAc_Kinase"/>
</dbReference>
<proteinExistence type="predicted"/>
<dbReference type="Proteomes" id="UP000321361">
    <property type="component" value="Unassembled WGS sequence"/>
</dbReference>
<gene>
    <name evidence="3" type="ORF">A6E74_00315</name>
    <name evidence="2" type="ORF">ETH01_08350</name>
</gene>
<dbReference type="Gene3D" id="3.30.420.40">
    <property type="match status" value="2"/>
</dbReference>
<evidence type="ECO:0000259" key="1">
    <source>
        <dbReference type="Pfam" id="PF01869"/>
    </source>
</evidence>
<feature type="domain" description="ATPase BadF/BadG/BcrA/BcrD type" evidence="1">
    <location>
        <begin position="5"/>
        <end position="262"/>
    </location>
</feature>
<dbReference type="OrthoDB" id="9772633at2"/>
<dbReference type="PATRIC" id="fig|417368.6.peg.24"/>
<organism evidence="3 4">
    <name type="scientific">Enterococcus thailandicus</name>
    <dbReference type="NCBI Taxonomy" id="417368"/>
    <lineage>
        <taxon>Bacteria</taxon>
        <taxon>Bacillati</taxon>
        <taxon>Bacillota</taxon>
        <taxon>Bacilli</taxon>
        <taxon>Lactobacillales</taxon>
        <taxon>Enterococcaceae</taxon>
        <taxon>Enterococcus</taxon>
    </lineage>
</organism>
<dbReference type="CDD" id="cd24007">
    <property type="entry name" value="ASKHA_NBD_eukNAGK-like"/>
    <property type="match status" value="1"/>
</dbReference>
<accession>A0A179EUM0</accession>
<dbReference type="InterPro" id="IPR002731">
    <property type="entry name" value="ATPase_BadF"/>
</dbReference>
<name>A0A179EUM0_ENTTH</name>
<dbReference type="EMBL" id="BJUG01000003">
    <property type="protein sequence ID" value="GEK36548.1"/>
    <property type="molecule type" value="Genomic_DNA"/>
</dbReference>
<dbReference type="SUPFAM" id="SSF53067">
    <property type="entry name" value="Actin-like ATPase domain"/>
    <property type="match status" value="2"/>
</dbReference>
<keyword evidence="4" id="KW-1185">Reference proteome</keyword>
<evidence type="ECO:0000313" key="3">
    <source>
        <dbReference type="EMBL" id="OAQ56852.1"/>
    </source>
</evidence>